<name>X5H3M1_9RICK</name>
<dbReference type="KEGG" id="nhm:NHE_0191"/>
<feature type="transmembrane region" description="Helical" evidence="1">
    <location>
        <begin position="140"/>
        <end position="161"/>
    </location>
</feature>
<dbReference type="HOGENOM" id="CLU_865520_0_0_5"/>
<keyword evidence="1" id="KW-0472">Membrane</keyword>
<sequence length="321" mass="35659">MPEQRKQHSPTTTSLYRYYLCEKRKIRRLLCAMVALEVLLTLVFVVVYAVSVFTFLKPKHLTSALIKGIEMTVLVTVALSLLTFLVKECALAKYCGKLKNRLNEFENVSHNPEEDEAITRLTELMLQDCASHTKSAVGKVTTALGLFTLSASLVLEILLVIDLYCPFGMQTAHGDFISRVEDACEFIFATIGLFCIGLHLCQYFYSRRRGYRSLGEKEKGAESLMLMPPASLCMSFFLATLALVTKVFKALEGTNTVMPLKVGDGYLRLGFCLGGIVCFAELITLLVDKLPICYAPEPLTELNIECALDAVHQSALAINMP</sequence>
<feature type="transmembrane region" description="Helical" evidence="1">
    <location>
        <begin position="29"/>
        <end position="56"/>
    </location>
</feature>
<reference evidence="2 3" key="1">
    <citation type="submission" date="2014-03" db="EMBL/GenBank/DDBJ databases">
        <title>Sequencing and Comparison of Genomes and Transcriptome Profiles of Human Ehrlichiosis Agents.</title>
        <authorList>
            <person name="Lin M."/>
            <person name="Daugherty S.C."/>
            <person name="Nagaraj S."/>
            <person name="Cheng Z."/>
            <person name="Xiong Q."/>
            <person name="Lin F.-Y."/>
            <person name="Sengamalay N."/>
            <person name="Ott S."/>
            <person name="Godinez A."/>
            <person name="Tallon L.J."/>
            <person name="Sadzewicz L."/>
            <person name="Fraser C.M."/>
            <person name="Dunning Hotopp J.C."/>
            <person name="Rikihisa Y."/>
        </authorList>
    </citation>
    <scope>NUCLEOTIDE SEQUENCE [LARGE SCALE GENOMIC DNA]</scope>
    <source>
        <strain evidence="2 3">Oregon</strain>
    </source>
</reference>
<dbReference type="AlphaFoldDB" id="X5H3M1"/>
<evidence type="ECO:0000313" key="3">
    <source>
        <dbReference type="Proteomes" id="UP000023755"/>
    </source>
</evidence>
<proteinExistence type="predicted"/>
<feature type="transmembrane region" description="Helical" evidence="1">
    <location>
        <begin position="265"/>
        <end position="287"/>
    </location>
</feature>
<feature type="transmembrane region" description="Helical" evidence="1">
    <location>
        <begin position="226"/>
        <end position="245"/>
    </location>
</feature>
<feature type="transmembrane region" description="Helical" evidence="1">
    <location>
        <begin position="68"/>
        <end position="86"/>
    </location>
</feature>
<evidence type="ECO:0000256" key="1">
    <source>
        <dbReference type="SAM" id="Phobius"/>
    </source>
</evidence>
<feature type="transmembrane region" description="Helical" evidence="1">
    <location>
        <begin position="186"/>
        <end position="205"/>
    </location>
</feature>
<gene>
    <name evidence="2" type="ORF">NHE_0191</name>
</gene>
<dbReference type="EMBL" id="CP007481">
    <property type="protein sequence ID" value="AHX11156.1"/>
    <property type="molecule type" value="Genomic_DNA"/>
</dbReference>
<keyword evidence="1" id="KW-0812">Transmembrane</keyword>
<keyword evidence="3" id="KW-1185">Reference proteome</keyword>
<accession>X5H3M1</accession>
<evidence type="ECO:0000313" key="2">
    <source>
        <dbReference type="EMBL" id="AHX11156.1"/>
    </source>
</evidence>
<keyword evidence="1" id="KW-1133">Transmembrane helix</keyword>
<protein>
    <submittedName>
        <fullName evidence="2">Putative membrane protein</fullName>
    </submittedName>
</protein>
<dbReference type="Proteomes" id="UP000023755">
    <property type="component" value="Chromosome"/>
</dbReference>
<organism evidence="2 3">
    <name type="scientific">Neorickettsia helminthoeca str. Oregon</name>
    <dbReference type="NCBI Taxonomy" id="1286528"/>
    <lineage>
        <taxon>Bacteria</taxon>
        <taxon>Pseudomonadati</taxon>
        <taxon>Pseudomonadota</taxon>
        <taxon>Alphaproteobacteria</taxon>
        <taxon>Rickettsiales</taxon>
        <taxon>Anaplasmataceae</taxon>
        <taxon>Neorickettsia</taxon>
    </lineage>
</organism>